<evidence type="ECO:0000256" key="2">
    <source>
        <dbReference type="ARBA" id="ARBA00022840"/>
    </source>
</evidence>
<protein>
    <submittedName>
        <fullName evidence="3">Uncharacterized protein</fullName>
    </submittedName>
</protein>
<dbReference type="GO" id="GO:0005524">
    <property type="term" value="F:ATP binding"/>
    <property type="evidence" value="ECO:0007669"/>
    <property type="project" value="UniProtKB-KW"/>
</dbReference>
<dbReference type="GO" id="GO:0000055">
    <property type="term" value="P:ribosomal large subunit export from nucleus"/>
    <property type="evidence" value="ECO:0007669"/>
    <property type="project" value="TreeGrafter"/>
</dbReference>
<comment type="caution">
    <text evidence="3">The sequence shown here is derived from an EMBL/GenBank/DDBJ whole genome shotgun (WGS) entry which is preliminary data.</text>
</comment>
<reference evidence="3 4" key="1">
    <citation type="journal article" date="2024" name="Plant J.">
        <title>Genome sequences and population genomics reveal climatic adaptation and genomic divergence between two closely related sweetgum species.</title>
        <authorList>
            <person name="Xu W.Q."/>
            <person name="Ren C.Q."/>
            <person name="Zhang X.Y."/>
            <person name="Comes H.P."/>
            <person name="Liu X.H."/>
            <person name="Li Y.G."/>
            <person name="Kettle C.J."/>
            <person name="Jalonen R."/>
            <person name="Gaisberger H."/>
            <person name="Ma Y.Z."/>
            <person name="Qiu Y.X."/>
        </authorList>
    </citation>
    <scope>NUCLEOTIDE SEQUENCE [LARGE SCALE GENOMIC DNA]</scope>
    <source>
        <strain evidence="3">Hangzhou</strain>
    </source>
</reference>
<dbReference type="GO" id="GO:0000027">
    <property type="term" value="P:ribosomal large subunit assembly"/>
    <property type="evidence" value="ECO:0007669"/>
    <property type="project" value="TreeGrafter"/>
</dbReference>
<keyword evidence="4" id="KW-1185">Reference proteome</keyword>
<dbReference type="GO" id="GO:0030687">
    <property type="term" value="C:preribosome, large subunit precursor"/>
    <property type="evidence" value="ECO:0007669"/>
    <property type="project" value="TreeGrafter"/>
</dbReference>
<name>A0AAP0RRE0_LIQFO</name>
<dbReference type="Proteomes" id="UP001415857">
    <property type="component" value="Unassembled WGS sequence"/>
</dbReference>
<gene>
    <name evidence="3" type="ORF">L1049_010862</name>
</gene>
<accession>A0AAP0RRE0</accession>
<dbReference type="PANTHER" id="PTHR48103">
    <property type="entry name" value="MIDASIN-RELATED"/>
    <property type="match status" value="1"/>
</dbReference>
<organism evidence="3 4">
    <name type="scientific">Liquidambar formosana</name>
    <name type="common">Formosan gum</name>
    <dbReference type="NCBI Taxonomy" id="63359"/>
    <lineage>
        <taxon>Eukaryota</taxon>
        <taxon>Viridiplantae</taxon>
        <taxon>Streptophyta</taxon>
        <taxon>Embryophyta</taxon>
        <taxon>Tracheophyta</taxon>
        <taxon>Spermatophyta</taxon>
        <taxon>Magnoliopsida</taxon>
        <taxon>eudicotyledons</taxon>
        <taxon>Gunneridae</taxon>
        <taxon>Pentapetalae</taxon>
        <taxon>Saxifragales</taxon>
        <taxon>Altingiaceae</taxon>
        <taxon>Liquidambar</taxon>
    </lineage>
</organism>
<dbReference type="AlphaFoldDB" id="A0AAP0RRE0"/>
<keyword evidence="2" id="KW-0067">ATP-binding</keyword>
<proteinExistence type="predicted"/>
<sequence>MAIDGSFCLEAELERFLARCPKLGCIPRFVSLSKKGQMVTEEEVVNLVAELFLHPNYTIPLLGCFRPIVRKIVDRAVALLRMVPNLRSDSDDRTKEFKEGKTLREAENVDDEEEVDSVIEFYAKSGRGLNLHELACLAFCRALDLAPFLLGSILSYFKFAPPPFERILKEGVVFELSKEGGTHFLDAARISYRLLLMEPEVFSKLWDWSCFLDVVQQLANLDRGDSADFVKNMSDLRWCAIRILLVILKMSERANTNFGIEPKEELTCLLRWEEFCQDVSLEKAGWYLESSKSKKFSSNGKFDLEHENCLPSLGLGSLAVSSLQFPRD</sequence>
<dbReference type="PANTHER" id="PTHR48103:SF2">
    <property type="entry name" value="MIDASIN"/>
    <property type="match status" value="1"/>
</dbReference>
<dbReference type="GO" id="GO:0005634">
    <property type="term" value="C:nucleus"/>
    <property type="evidence" value="ECO:0007669"/>
    <property type="project" value="TreeGrafter"/>
</dbReference>
<evidence type="ECO:0000313" key="3">
    <source>
        <dbReference type="EMBL" id="KAK9282643.1"/>
    </source>
</evidence>
<keyword evidence="1" id="KW-0547">Nucleotide-binding</keyword>
<evidence type="ECO:0000313" key="4">
    <source>
        <dbReference type="Proteomes" id="UP001415857"/>
    </source>
</evidence>
<dbReference type="EMBL" id="JBBPBK010000006">
    <property type="protein sequence ID" value="KAK9282643.1"/>
    <property type="molecule type" value="Genomic_DNA"/>
</dbReference>
<evidence type="ECO:0000256" key="1">
    <source>
        <dbReference type="ARBA" id="ARBA00022741"/>
    </source>
</evidence>